<gene>
    <name evidence="3" type="ORF">SAMN05443292_1328</name>
</gene>
<sequence length="380" mass="44439">MCKILILVNDLHIGGIQKSLIEFLNYLSKRNLKIDLIVWEANGVLEKEIPGSVNVIYYQYPKTWKAVKDEKKIFKKILAFKELLTFKFFDKIIKKPWLFFPKIKEEYQKVICYNQDGYSRFYAVDNVLYGEKFLWFHHGSYEFSKREYALDQKYFNKFRNVITVSEANKKMLSEHFPLHINRFHVIPNIINAEKIIEDSLSEVADLKKAVETKTFITVSRFSKEKGIHLAIEVADELKNRGLKFKWYFIGDGDIFSEIEKIIQQKNLSSECVLLGMKKNPYPYIKQADLYIQTSLVESQSITIHEALVLKKLIVTTNLPALTEALQNGKLGVLCEKNKESFVRQIMNLLENQKAQDTLKLSVDEYVVSNEKAYRAIDKLF</sequence>
<evidence type="ECO:0000259" key="2">
    <source>
        <dbReference type="Pfam" id="PF13439"/>
    </source>
</evidence>
<dbReference type="AlphaFoldDB" id="A0A1I3FEI3"/>
<feature type="domain" description="Glycosyl transferase family 1" evidence="1">
    <location>
        <begin position="205"/>
        <end position="357"/>
    </location>
</feature>
<organism evidence="3 4">
    <name type="scientific">Halpernia frigidisoli</name>
    <dbReference type="NCBI Taxonomy" id="1125876"/>
    <lineage>
        <taxon>Bacteria</taxon>
        <taxon>Pseudomonadati</taxon>
        <taxon>Bacteroidota</taxon>
        <taxon>Flavobacteriia</taxon>
        <taxon>Flavobacteriales</taxon>
        <taxon>Weeksellaceae</taxon>
        <taxon>Chryseobacterium group</taxon>
        <taxon>Halpernia</taxon>
    </lineage>
</organism>
<keyword evidence="3" id="KW-0808">Transferase</keyword>
<dbReference type="Pfam" id="PF00534">
    <property type="entry name" value="Glycos_transf_1"/>
    <property type="match status" value="1"/>
</dbReference>
<dbReference type="Pfam" id="PF13439">
    <property type="entry name" value="Glyco_transf_4"/>
    <property type="match status" value="1"/>
</dbReference>
<reference evidence="3 4" key="1">
    <citation type="submission" date="2016-10" db="EMBL/GenBank/DDBJ databases">
        <authorList>
            <person name="de Groot N.N."/>
        </authorList>
    </citation>
    <scope>NUCLEOTIDE SEQUENCE [LARGE SCALE GENOMIC DNA]</scope>
    <source>
        <strain evidence="3 4">DSM 26000</strain>
    </source>
</reference>
<dbReference type="InterPro" id="IPR050194">
    <property type="entry name" value="Glycosyltransferase_grp1"/>
</dbReference>
<name>A0A1I3FEI3_9FLAO</name>
<evidence type="ECO:0000313" key="3">
    <source>
        <dbReference type="EMBL" id="SFI09606.1"/>
    </source>
</evidence>
<dbReference type="GO" id="GO:0016757">
    <property type="term" value="F:glycosyltransferase activity"/>
    <property type="evidence" value="ECO:0007669"/>
    <property type="project" value="InterPro"/>
</dbReference>
<keyword evidence="4" id="KW-1185">Reference proteome</keyword>
<dbReference type="STRING" id="1125876.SAMN05443292_1328"/>
<dbReference type="SUPFAM" id="SSF53756">
    <property type="entry name" value="UDP-Glycosyltransferase/glycogen phosphorylase"/>
    <property type="match status" value="1"/>
</dbReference>
<dbReference type="InterPro" id="IPR028098">
    <property type="entry name" value="Glyco_trans_4-like_N"/>
</dbReference>
<dbReference type="Gene3D" id="3.40.50.2000">
    <property type="entry name" value="Glycogen Phosphorylase B"/>
    <property type="match status" value="2"/>
</dbReference>
<dbReference type="RefSeq" id="WP_090079352.1">
    <property type="nucleotide sequence ID" value="NZ_FOQT01000002.1"/>
</dbReference>
<dbReference type="CDD" id="cd03811">
    <property type="entry name" value="GT4_GT28_WabH-like"/>
    <property type="match status" value="1"/>
</dbReference>
<dbReference type="Proteomes" id="UP000198931">
    <property type="component" value="Unassembled WGS sequence"/>
</dbReference>
<proteinExistence type="predicted"/>
<evidence type="ECO:0000259" key="1">
    <source>
        <dbReference type="Pfam" id="PF00534"/>
    </source>
</evidence>
<dbReference type="PANTHER" id="PTHR45947:SF3">
    <property type="entry name" value="SULFOQUINOVOSYL TRANSFERASE SQD2"/>
    <property type="match status" value="1"/>
</dbReference>
<accession>A0A1I3FEI3</accession>
<protein>
    <submittedName>
        <fullName evidence="3">Glycosyltransferase involved in cell wall bisynthesis</fullName>
    </submittedName>
</protein>
<dbReference type="InterPro" id="IPR001296">
    <property type="entry name" value="Glyco_trans_1"/>
</dbReference>
<dbReference type="EMBL" id="FOQT01000002">
    <property type="protein sequence ID" value="SFI09606.1"/>
    <property type="molecule type" value="Genomic_DNA"/>
</dbReference>
<dbReference type="PANTHER" id="PTHR45947">
    <property type="entry name" value="SULFOQUINOVOSYL TRANSFERASE SQD2"/>
    <property type="match status" value="1"/>
</dbReference>
<evidence type="ECO:0000313" key="4">
    <source>
        <dbReference type="Proteomes" id="UP000198931"/>
    </source>
</evidence>
<dbReference type="OrthoDB" id="798298at2"/>
<feature type="domain" description="Glycosyltransferase subfamily 4-like N-terminal" evidence="2">
    <location>
        <begin position="13"/>
        <end position="193"/>
    </location>
</feature>